<dbReference type="EMBL" id="JANBPT010000144">
    <property type="protein sequence ID" value="KAJ1926916.1"/>
    <property type="molecule type" value="Genomic_DNA"/>
</dbReference>
<dbReference type="AlphaFoldDB" id="A0A9W8AHK3"/>
<feature type="region of interest" description="Disordered" evidence="1">
    <location>
        <begin position="52"/>
        <end position="140"/>
    </location>
</feature>
<proteinExistence type="predicted"/>
<organism evidence="3 4">
    <name type="scientific">Tieghemiomyces parasiticus</name>
    <dbReference type="NCBI Taxonomy" id="78921"/>
    <lineage>
        <taxon>Eukaryota</taxon>
        <taxon>Fungi</taxon>
        <taxon>Fungi incertae sedis</taxon>
        <taxon>Zoopagomycota</taxon>
        <taxon>Kickxellomycotina</taxon>
        <taxon>Dimargaritomycetes</taxon>
        <taxon>Dimargaritales</taxon>
        <taxon>Dimargaritaceae</taxon>
        <taxon>Tieghemiomyces</taxon>
    </lineage>
</organism>
<evidence type="ECO:0000313" key="3">
    <source>
        <dbReference type="EMBL" id="KAJ1926916.1"/>
    </source>
</evidence>
<dbReference type="Proteomes" id="UP001150569">
    <property type="component" value="Unassembled WGS sequence"/>
</dbReference>
<feature type="compositionally biased region" description="Low complexity" evidence="1">
    <location>
        <begin position="111"/>
        <end position="123"/>
    </location>
</feature>
<evidence type="ECO:0000256" key="2">
    <source>
        <dbReference type="SAM" id="SignalP"/>
    </source>
</evidence>
<accession>A0A9W8AHK3</accession>
<keyword evidence="2" id="KW-0732">Signal</keyword>
<comment type="caution">
    <text evidence="3">The sequence shown here is derived from an EMBL/GenBank/DDBJ whole genome shotgun (WGS) entry which is preliminary data.</text>
</comment>
<evidence type="ECO:0000313" key="4">
    <source>
        <dbReference type="Proteomes" id="UP001150569"/>
    </source>
</evidence>
<feature type="compositionally biased region" description="Acidic residues" evidence="1">
    <location>
        <begin position="98"/>
        <end position="110"/>
    </location>
</feature>
<sequence>MHRHIFTASALLLAFTWVPSTQSAPAIPDLETILGLAVQTAVSTIVSGHARRGYNGTTITKPSISESNPDAGNQYAGQGEEVSEDEDDADTHPGYYDEGGDDYNGVDDEMASSSEASDPISSPFVNEPATDLPTRHPMAPRSAGVPAMVLGKRAFRPVARPVWPRYAPTSPSLLYYPAPRPTIGWTGYAPVGGLYSRSTLPYAYRW</sequence>
<reference evidence="3" key="1">
    <citation type="submission" date="2022-07" db="EMBL/GenBank/DDBJ databases">
        <title>Phylogenomic reconstructions and comparative analyses of Kickxellomycotina fungi.</title>
        <authorList>
            <person name="Reynolds N.K."/>
            <person name="Stajich J.E."/>
            <person name="Barry K."/>
            <person name="Grigoriev I.V."/>
            <person name="Crous P."/>
            <person name="Smith M.E."/>
        </authorList>
    </citation>
    <scope>NUCLEOTIDE SEQUENCE</scope>
    <source>
        <strain evidence="3">RSA 861</strain>
    </source>
</reference>
<gene>
    <name evidence="3" type="ORF">IWQ60_003393</name>
</gene>
<feature type="signal peptide" evidence="2">
    <location>
        <begin position="1"/>
        <end position="23"/>
    </location>
</feature>
<name>A0A9W8AHK3_9FUNG</name>
<evidence type="ECO:0000256" key="1">
    <source>
        <dbReference type="SAM" id="MobiDB-lite"/>
    </source>
</evidence>
<feature type="chain" id="PRO_5040742595" evidence="2">
    <location>
        <begin position="24"/>
        <end position="206"/>
    </location>
</feature>
<feature type="compositionally biased region" description="Polar residues" evidence="1">
    <location>
        <begin position="55"/>
        <end position="71"/>
    </location>
</feature>
<keyword evidence="4" id="KW-1185">Reference proteome</keyword>
<protein>
    <submittedName>
        <fullName evidence="3">Uncharacterized protein</fullName>
    </submittedName>
</protein>